<name>A0A8F9XGS4_9BACT</name>
<dbReference type="PROSITE" id="PS00149">
    <property type="entry name" value="SULFATASE_2"/>
    <property type="match status" value="1"/>
</dbReference>
<dbReference type="PANTHER" id="PTHR42693:SF53">
    <property type="entry name" value="ENDO-4-O-SULFATASE"/>
    <property type="match status" value="1"/>
</dbReference>
<keyword evidence="4" id="KW-0106">Calcium</keyword>
<sequence>MSSTIMSNNSARILPRPQNRPAVALGWRGAVLGAALLAGCGAAAEPAATAAAPARPNIVMIVADDHGTDGLGCYGNPVVRTPNLDALAADGTRFTAAFCTTASCSPSRATILSGLQSHHNGMYGLQHDEHHFQSFDSVRSLSVILAEAGYRTARIGKYHIAPEKVFAFQTVLSEGHANDPKTIGRSPVEMAEMSRGVIEAKDDRPFFLYYATDDPHRSNAFRPDGKPTFKTYPNPNSFGNRPQGYPGVTPVAFRPEDVVVPSYLPDNEATRLELAQYYQSIARLDQGVGKLIGVLKAAGKYENTLILYLSDNGPAFPGSKTTLYEPGMRLPLLVRAPGRQHPGALQSAMVSWADLTPTVLDVAGVAYDEKQFDGRSFRAGLDGGALAGWDRVFASHTFHQITMYYPMRVIRTPRYKLIHNLAHELTFPLARDLVESSTWISAVLAPKQVRGPDTEEKTPTWLPSAESERRMFGQRTVAAFLHRPEYELYDLEQDPDEVNNLTDDPGHAAVKQQLMAELTAFQRRTRDPWENP</sequence>
<dbReference type="Pfam" id="PF00884">
    <property type="entry name" value="Sulfatase"/>
    <property type="match status" value="1"/>
</dbReference>
<reference evidence="6" key="1">
    <citation type="submission" date="2021-08" db="EMBL/GenBank/DDBJ databases">
        <title>Genome of a novel bacterium of the phylum Verrucomicrobia, Oleiharenicola sp. KSB-15.</title>
        <authorList>
            <person name="Chung J.-H."/>
            <person name="Ahn J.-H."/>
            <person name="Yoon Y."/>
            <person name="Kim D.-Y."/>
            <person name="An S.-H."/>
            <person name="Park I."/>
            <person name="Yeon J."/>
        </authorList>
    </citation>
    <scope>NUCLEOTIDE SEQUENCE</scope>
    <source>
        <strain evidence="6">KSB-15</strain>
    </source>
</reference>
<dbReference type="InterPro" id="IPR024607">
    <property type="entry name" value="Sulfatase_CS"/>
</dbReference>
<protein>
    <submittedName>
        <fullName evidence="6">Sulfatase</fullName>
    </submittedName>
</protein>
<dbReference type="EMBL" id="CP080507">
    <property type="protein sequence ID" value="QYM78550.1"/>
    <property type="molecule type" value="Genomic_DNA"/>
</dbReference>
<evidence type="ECO:0000313" key="7">
    <source>
        <dbReference type="Proteomes" id="UP000825051"/>
    </source>
</evidence>
<evidence type="ECO:0000256" key="1">
    <source>
        <dbReference type="ARBA" id="ARBA00008779"/>
    </source>
</evidence>
<dbReference type="Gene3D" id="3.40.720.10">
    <property type="entry name" value="Alkaline Phosphatase, subunit A"/>
    <property type="match status" value="1"/>
</dbReference>
<dbReference type="GO" id="GO:0004065">
    <property type="term" value="F:arylsulfatase activity"/>
    <property type="evidence" value="ECO:0007669"/>
    <property type="project" value="TreeGrafter"/>
</dbReference>
<keyword evidence="2" id="KW-0479">Metal-binding</keyword>
<dbReference type="InterPro" id="IPR017850">
    <property type="entry name" value="Alkaline_phosphatase_core_sf"/>
</dbReference>
<dbReference type="GO" id="GO:0046872">
    <property type="term" value="F:metal ion binding"/>
    <property type="evidence" value="ECO:0007669"/>
    <property type="project" value="UniProtKB-KW"/>
</dbReference>
<dbReference type="KEGG" id="ole:K0B96_14790"/>
<evidence type="ECO:0000259" key="5">
    <source>
        <dbReference type="Pfam" id="PF00884"/>
    </source>
</evidence>
<feature type="domain" description="Sulfatase N-terminal" evidence="5">
    <location>
        <begin position="56"/>
        <end position="365"/>
    </location>
</feature>
<dbReference type="SUPFAM" id="SSF53649">
    <property type="entry name" value="Alkaline phosphatase-like"/>
    <property type="match status" value="1"/>
</dbReference>
<dbReference type="Proteomes" id="UP000825051">
    <property type="component" value="Chromosome"/>
</dbReference>
<comment type="similarity">
    <text evidence="1">Belongs to the sulfatase family.</text>
</comment>
<dbReference type="RefSeq" id="WP_220161654.1">
    <property type="nucleotide sequence ID" value="NZ_CP080507.1"/>
</dbReference>
<gene>
    <name evidence="6" type="ORF">K0B96_14790</name>
</gene>
<proteinExistence type="inferred from homology"/>
<dbReference type="InterPro" id="IPR050738">
    <property type="entry name" value="Sulfatase"/>
</dbReference>
<evidence type="ECO:0000313" key="6">
    <source>
        <dbReference type="EMBL" id="QYM78550.1"/>
    </source>
</evidence>
<keyword evidence="3" id="KW-0378">Hydrolase</keyword>
<dbReference type="CDD" id="cd16027">
    <property type="entry name" value="SGSH"/>
    <property type="match status" value="1"/>
</dbReference>
<accession>A0A8F9XGS4</accession>
<evidence type="ECO:0000256" key="2">
    <source>
        <dbReference type="ARBA" id="ARBA00022723"/>
    </source>
</evidence>
<keyword evidence="7" id="KW-1185">Reference proteome</keyword>
<dbReference type="PANTHER" id="PTHR42693">
    <property type="entry name" value="ARYLSULFATASE FAMILY MEMBER"/>
    <property type="match status" value="1"/>
</dbReference>
<organism evidence="6 7">
    <name type="scientific">Horticoccus luteus</name>
    <dbReference type="NCBI Taxonomy" id="2862869"/>
    <lineage>
        <taxon>Bacteria</taxon>
        <taxon>Pseudomonadati</taxon>
        <taxon>Verrucomicrobiota</taxon>
        <taxon>Opitutia</taxon>
        <taxon>Opitutales</taxon>
        <taxon>Opitutaceae</taxon>
        <taxon>Horticoccus</taxon>
    </lineage>
</organism>
<dbReference type="InterPro" id="IPR000917">
    <property type="entry name" value="Sulfatase_N"/>
</dbReference>
<evidence type="ECO:0000256" key="4">
    <source>
        <dbReference type="ARBA" id="ARBA00022837"/>
    </source>
</evidence>
<dbReference type="AlphaFoldDB" id="A0A8F9XGS4"/>
<evidence type="ECO:0000256" key="3">
    <source>
        <dbReference type="ARBA" id="ARBA00022801"/>
    </source>
</evidence>